<evidence type="ECO:0000256" key="1">
    <source>
        <dbReference type="ARBA" id="ARBA00022741"/>
    </source>
</evidence>
<dbReference type="CDD" id="cd00009">
    <property type="entry name" value="AAA"/>
    <property type="match status" value="1"/>
</dbReference>
<dbReference type="PRINTS" id="PR01590">
    <property type="entry name" value="HTHFIS"/>
</dbReference>
<dbReference type="FunFam" id="3.40.50.300:FF:000006">
    <property type="entry name" value="DNA-binding transcriptional regulator NtrC"/>
    <property type="match status" value="1"/>
</dbReference>
<comment type="caution">
    <text evidence="7">The sequence shown here is derived from an EMBL/GenBank/DDBJ whole genome shotgun (WGS) entry which is preliminary data.</text>
</comment>
<evidence type="ECO:0000256" key="3">
    <source>
        <dbReference type="ARBA" id="ARBA00023015"/>
    </source>
</evidence>
<dbReference type="SUPFAM" id="SSF46689">
    <property type="entry name" value="Homeodomain-like"/>
    <property type="match status" value="1"/>
</dbReference>
<dbReference type="SUPFAM" id="SSF52540">
    <property type="entry name" value="P-loop containing nucleoside triphosphate hydrolases"/>
    <property type="match status" value="1"/>
</dbReference>
<dbReference type="InterPro" id="IPR058031">
    <property type="entry name" value="AAA_lid_NorR"/>
</dbReference>
<dbReference type="AlphaFoldDB" id="E6PKS4"/>
<accession>E6PKS4</accession>
<dbReference type="InterPro" id="IPR002078">
    <property type="entry name" value="Sigma_54_int"/>
</dbReference>
<proteinExistence type="predicted"/>
<keyword evidence="1" id="KW-0547">Nucleotide-binding</keyword>
<reference evidence="7" key="1">
    <citation type="submission" date="2009-10" db="EMBL/GenBank/DDBJ databases">
        <title>Diversity of trophic interactions inside an arsenic-rich microbial ecosystem.</title>
        <authorList>
            <person name="Bertin P.N."/>
            <person name="Heinrich-Salmeron A."/>
            <person name="Pelletier E."/>
            <person name="Goulhen-Chollet F."/>
            <person name="Arsene-Ploetze F."/>
            <person name="Gallien S."/>
            <person name="Calteau A."/>
            <person name="Vallenet D."/>
            <person name="Casiot C."/>
            <person name="Chane-Woon-Ming B."/>
            <person name="Giloteaux L."/>
            <person name="Barakat M."/>
            <person name="Bonnefoy V."/>
            <person name="Bruneel O."/>
            <person name="Chandler M."/>
            <person name="Cleiss J."/>
            <person name="Duran R."/>
            <person name="Elbaz-Poulichet F."/>
            <person name="Fonknechten N."/>
            <person name="Lauga B."/>
            <person name="Mornico D."/>
            <person name="Ortet P."/>
            <person name="Schaeffer C."/>
            <person name="Siguier P."/>
            <person name="Alexander Thil Smith A."/>
            <person name="Van Dorsselaer A."/>
            <person name="Weissenbach J."/>
            <person name="Medigue C."/>
            <person name="Le Paslier D."/>
        </authorList>
    </citation>
    <scope>NUCLEOTIDE SEQUENCE</scope>
</reference>
<dbReference type="GO" id="GO:0043565">
    <property type="term" value="F:sequence-specific DNA binding"/>
    <property type="evidence" value="ECO:0007669"/>
    <property type="project" value="InterPro"/>
</dbReference>
<dbReference type="InterPro" id="IPR003018">
    <property type="entry name" value="GAF"/>
</dbReference>
<dbReference type="PROSITE" id="PS00675">
    <property type="entry name" value="SIGMA54_INTERACT_1"/>
    <property type="match status" value="1"/>
</dbReference>
<dbReference type="PROSITE" id="PS00676">
    <property type="entry name" value="SIGMA54_INTERACT_2"/>
    <property type="match status" value="1"/>
</dbReference>
<feature type="domain" description="Sigma-54 factor interaction" evidence="6">
    <location>
        <begin position="356"/>
        <end position="583"/>
    </location>
</feature>
<evidence type="ECO:0000313" key="7">
    <source>
        <dbReference type="EMBL" id="CBH95525.1"/>
    </source>
</evidence>
<dbReference type="InterPro" id="IPR025943">
    <property type="entry name" value="Sigma_54_int_dom_ATP-bd_2"/>
</dbReference>
<keyword evidence="5" id="KW-0804">Transcription</keyword>
<dbReference type="Gene3D" id="3.40.50.300">
    <property type="entry name" value="P-loop containing nucleotide triphosphate hydrolases"/>
    <property type="match status" value="1"/>
</dbReference>
<dbReference type="SMART" id="SM00382">
    <property type="entry name" value="AAA"/>
    <property type="match status" value="1"/>
</dbReference>
<dbReference type="Pfam" id="PF25601">
    <property type="entry name" value="AAA_lid_14"/>
    <property type="match status" value="1"/>
</dbReference>
<evidence type="ECO:0000256" key="4">
    <source>
        <dbReference type="ARBA" id="ARBA00023125"/>
    </source>
</evidence>
<dbReference type="InterPro" id="IPR029016">
    <property type="entry name" value="GAF-like_dom_sf"/>
</dbReference>
<sequence length="673" mass="72785">MEILDPHQMFSDPGKDASVMYSWERFLSGDGSATNALRDLVNASWQRCQDANVDPTQHAGPHPVSEQDFFLLRERQRELLEVSAPMMASARDFLAETGTMMVLADTNCTILTMEGDTPAKDSAESICLVPGVTWSERFCGTNAIGTALAVGQPVQIHSAEHYCAGIKRWTCSATVIRHPTDGEIIGVLDISGLSQTFSRQSLALVVATANRIESRLTIGEMERRYRLLNHWAQHGASVGNQGAVLFDRRGLPIQINEHAHAAIHAAGGTLEWPTSRRIPELAAGTLRRNLARGTIPSWIQPQWIEPIIERGENLGTLVVIPSPGMRAGTLRPPVRAAQTSGDGAGDGREVDAFAGIITSDPAMQAIIAKARQIARAKASVLLLGETGVGKEEFARGIHASAAAPFVVLNCGGLSRELLASELFGYADGAFTGARKGGMAGKIEAADGGTLFLDEIGEMPLDMQPHLLRVLEQGEVCRLGETTPRKVNFHLIAATHRDLRQEVAAGRFRMDLYYRIAVTSLRIPPLRERKGDIATLAQYFLDHFRAKQGLKPAVLNPAVIHQLECNAWEGNVRELRNVIESAVLVSDGGAVTCADLPAELARAQARPAPPPAHAPESDIPSIAQGERALIQRTVAATAGNLTLAARQLNIAKSTLYAKMQRYGLSRDTIRGVRD</sequence>
<dbReference type="InterPro" id="IPR025662">
    <property type="entry name" value="Sigma_54_int_dom_ATP-bd_1"/>
</dbReference>
<keyword evidence="2" id="KW-0067">ATP-binding</keyword>
<dbReference type="InterPro" id="IPR009057">
    <property type="entry name" value="Homeodomain-like_sf"/>
</dbReference>
<organism evidence="7">
    <name type="scientific">mine drainage metagenome</name>
    <dbReference type="NCBI Taxonomy" id="410659"/>
    <lineage>
        <taxon>unclassified sequences</taxon>
        <taxon>metagenomes</taxon>
        <taxon>ecological metagenomes</taxon>
    </lineage>
</organism>
<dbReference type="EMBL" id="CABM01000007">
    <property type="protein sequence ID" value="CBH95525.1"/>
    <property type="molecule type" value="Genomic_DNA"/>
</dbReference>
<evidence type="ECO:0000259" key="6">
    <source>
        <dbReference type="PROSITE" id="PS50045"/>
    </source>
</evidence>
<dbReference type="Pfam" id="PF00158">
    <property type="entry name" value="Sigma54_activat"/>
    <property type="match status" value="1"/>
</dbReference>
<dbReference type="Gene3D" id="3.30.450.40">
    <property type="match status" value="1"/>
</dbReference>
<keyword evidence="3" id="KW-0805">Transcription regulation</keyword>
<dbReference type="InterPro" id="IPR027417">
    <property type="entry name" value="P-loop_NTPase"/>
</dbReference>
<gene>
    <name evidence="7" type="primary">acxR</name>
    <name evidence="7" type="ORF">CARN2_1787</name>
</gene>
<dbReference type="Gene3D" id="1.10.10.60">
    <property type="entry name" value="Homeodomain-like"/>
    <property type="match status" value="1"/>
</dbReference>
<dbReference type="InterPro" id="IPR003593">
    <property type="entry name" value="AAA+_ATPase"/>
</dbReference>
<dbReference type="GO" id="GO:0005524">
    <property type="term" value="F:ATP binding"/>
    <property type="evidence" value="ECO:0007669"/>
    <property type="project" value="UniProtKB-KW"/>
</dbReference>
<dbReference type="GO" id="GO:0006355">
    <property type="term" value="P:regulation of DNA-templated transcription"/>
    <property type="evidence" value="ECO:0007669"/>
    <property type="project" value="InterPro"/>
</dbReference>
<name>E6PKS4_9ZZZZ</name>
<dbReference type="InterPro" id="IPR002197">
    <property type="entry name" value="HTH_Fis"/>
</dbReference>
<dbReference type="PANTHER" id="PTHR32071">
    <property type="entry name" value="TRANSCRIPTIONAL REGULATORY PROTEIN"/>
    <property type="match status" value="1"/>
</dbReference>
<keyword evidence="4" id="KW-0238">DNA-binding</keyword>
<dbReference type="Pfam" id="PF02954">
    <property type="entry name" value="HTH_8"/>
    <property type="match status" value="1"/>
</dbReference>
<evidence type="ECO:0000256" key="2">
    <source>
        <dbReference type="ARBA" id="ARBA00022840"/>
    </source>
</evidence>
<protein>
    <submittedName>
        <fullName evidence="7">Sigma-54 dependent transcriptional activator</fullName>
    </submittedName>
</protein>
<dbReference type="PROSITE" id="PS50045">
    <property type="entry name" value="SIGMA54_INTERACT_4"/>
    <property type="match status" value="1"/>
</dbReference>
<dbReference type="Pfam" id="PF01590">
    <property type="entry name" value="GAF"/>
    <property type="match status" value="1"/>
</dbReference>
<dbReference type="Gene3D" id="1.10.8.60">
    <property type="match status" value="1"/>
</dbReference>
<dbReference type="PANTHER" id="PTHR32071:SF81">
    <property type="entry name" value="PROPIONATE CATABOLISM OPERON REGULATORY PROTEIN"/>
    <property type="match status" value="1"/>
</dbReference>
<evidence type="ECO:0000256" key="5">
    <source>
        <dbReference type="ARBA" id="ARBA00023163"/>
    </source>
</evidence>